<dbReference type="PANTHER" id="PTHR43415">
    <property type="entry name" value="SPERMIDINE N(1)-ACETYLTRANSFERASE"/>
    <property type="match status" value="1"/>
</dbReference>
<dbReference type="Pfam" id="PF13302">
    <property type="entry name" value="Acetyltransf_3"/>
    <property type="match status" value="1"/>
</dbReference>
<reference evidence="2 3" key="1">
    <citation type="submission" date="2024-02" db="EMBL/GenBank/DDBJ databases">
        <title>Deinococcus xinjiangensis NBRC 107630.</title>
        <authorList>
            <person name="Ichikawa N."/>
            <person name="Katano-Makiyama Y."/>
            <person name="Hidaka K."/>
        </authorList>
    </citation>
    <scope>NUCLEOTIDE SEQUENCE [LARGE SCALE GENOMIC DNA]</scope>
    <source>
        <strain evidence="2 3">NBRC 107630</strain>
    </source>
</reference>
<sequence>MLDLQSLPVVLRDRRPEDLPSMGRWLTDPQAEWRKWDSPYTPAEQTTQTMQSYMEFMKVTPPEADERVIDVGGEVVGLVNRDEEDPAGAGWWDLGILIFNPNYWGGGVGGRALRLWVQDTLDWTDAHTLTFTTWSGNTRMIRAAHSLGFRECMRVREVRVVGGERYDSLRFDLLRREWQP</sequence>
<dbReference type="PANTHER" id="PTHR43415:SF4">
    <property type="entry name" value="N-ACETYLTRANSFERASE DOMAIN-CONTAINING PROTEIN"/>
    <property type="match status" value="1"/>
</dbReference>
<dbReference type="RefSeq" id="WP_353541932.1">
    <property type="nucleotide sequence ID" value="NZ_BAABRN010000016.1"/>
</dbReference>
<dbReference type="PROSITE" id="PS51186">
    <property type="entry name" value="GNAT"/>
    <property type="match status" value="1"/>
</dbReference>
<dbReference type="Gene3D" id="3.40.630.30">
    <property type="match status" value="1"/>
</dbReference>
<protein>
    <recommendedName>
        <fullName evidence="1">N-acetyltransferase domain-containing protein</fullName>
    </recommendedName>
</protein>
<dbReference type="Proteomes" id="UP001458946">
    <property type="component" value="Unassembled WGS sequence"/>
</dbReference>
<dbReference type="SUPFAM" id="SSF55729">
    <property type="entry name" value="Acyl-CoA N-acyltransferases (Nat)"/>
    <property type="match status" value="1"/>
</dbReference>
<feature type="domain" description="N-acetyltransferase" evidence="1">
    <location>
        <begin position="9"/>
        <end position="172"/>
    </location>
</feature>
<dbReference type="EMBL" id="BAABRN010000016">
    <property type="protein sequence ID" value="GAA5501961.1"/>
    <property type="molecule type" value="Genomic_DNA"/>
</dbReference>
<organism evidence="2 3">
    <name type="scientific">Deinococcus xinjiangensis</name>
    <dbReference type="NCBI Taxonomy" id="457454"/>
    <lineage>
        <taxon>Bacteria</taxon>
        <taxon>Thermotogati</taxon>
        <taxon>Deinococcota</taxon>
        <taxon>Deinococci</taxon>
        <taxon>Deinococcales</taxon>
        <taxon>Deinococcaceae</taxon>
        <taxon>Deinococcus</taxon>
    </lineage>
</organism>
<evidence type="ECO:0000259" key="1">
    <source>
        <dbReference type="PROSITE" id="PS51186"/>
    </source>
</evidence>
<accession>A0ABP9V9L4</accession>
<dbReference type="InterPro" id="IPR016181">
    <property type="entry name" value="Acyl_CoA_acyltransferase"/>
</dbReference>
<keyword evidence="3" id="KW-1185">Reference proteome</keyword>
<evidence type="ECO:0000313" key="3">
    <source>
        <dbReference type="Proteomes" id="UP001458946"/>
    </source>
</evidence>
<comment type="caution">
    <text evidence="2">The sequence shown here is derived from an EMBL/GenBank/DDBJ whole genome shotgun (WGS) entry which is preliminary data.</text>
</comment>
<evidence type="ECO:0000313" key="2">
    <source>
        <dbReference type="EMBL" id="GAA5501961.1"/>
    </source>
</evidence>
<gene>
    <name evidence="2" type="ORF">Dxin01_01700</name>
</gene>
<proteinExistence type="predicted"/>
<name>A0ABP9V9L4_9DEIO</name>
<dbReference type="InterPro" id="IPR000182">
    <property type="entry name" value="GNAT_dom"/>
</dbReference>